<dbReference type="RefSeq" id="WP_117330421.1">
    <property type="nucleotide sequence ID" value="NZ_QUWK01000007.1"/>
</dbReference>
<reference evidence="3 4" key="2">
    <citation type="submission" date="2018-09" db="EMBL/GenBank/DDBJ databases">
        <title>Genome of Sphaerochaeta halotolerans strain 4-11.</title>
        <authorList>
            <person name="Nazina T.N."/>
            <person name="Sokolova D.S."/>
        </authorList>
    </citation>
    <scope>NUCLEOTIDE SEQUENCE [LARGE SCALE GENOMIC DNA]</scope>
    <source>
        <strain evidence="3 4">4-11</strain>
    </source>
</reference>
<dbReference type="Pfam" id="PF00248">
    <property type="entry name" value="Aldo_ket_red"/>
    <property type="match status" value="1"/>
</dbReference>
<dbReference type="SUPFAM" id="SSF51430">
    <property type="entry name" value="NAD(P)-linked oxidoreductase"/>
    <property type="match status" value="1"/>
</dbReference>
<accession>A0A372MHC5</accession>
<dbReference type="EMBL" id="QUWK01000007">
    <property type="protein sequence ID" value="RFU94726.1"/>
    <property type="molecule type" value="Genomic_DNA"/>
</dbReference>
<keyword evidence="4" id="KW-1185">Reference proteome</keyword>
<dbReference type="PANTHER" id="PTHR43364:SF4">
    <property type="entry name" value="NAD(P)-LINKED OXIDOREDUCTASE SUPERFAMILY PROTEIN"/>
    <property type="match status" value="1"/>
</dbReference>
<evidence type="ECO:0000259" key="2">
    <source>
        <dbReference type="Pfam" id="PF00248"/>
    </source>
</evidence>
<dbReference type="InterPro" id="IPR036812">
    <property type="entry name" value="NAD(P)_OxRdtase_dom_sf"/>
</dbReference>
<dbReference type="Gene3D" id="3.20.20.100">
    <property type="entry name" value="NADP-dependent oxidoreductase domain"/>
    <property type="match status" value="1"/>
</dbReference>
<dbReference type="GO" id="GO:0016491">
    <property type="term" value="F:oxidoreductase activity"/>
    <property type="evidence" value="ECO:0007669"/>
    <property type="project" value="UniProtKB-KW"/>
</dbReference>
<proteinExistence type="predicted"/>
<dbReference type="CDD" id="cd19082">
    <property type="entry name" value="AKR_AKR10A1_2"/>
    <property type="match status" value="1"/>
</dbReference>
<sequence length="321" mass="36097">MKYIDFYNLKLSQIALGCDHYGESISEAIALQQLDIFADGGGTLLDTAHIYGQGKEGTLSSSELVLGKWMQETGNREKMVVASKGCHPYKEDMHRSRINRADMYLDINQSLDSLRTDHLDIWFFHRDNPQIPADEIIDMAGELIQKNLVRHLGASNWTTKRIEQANTWASKQGKPTFAISEIQWSLAHCTPETWGDDTLVCMTEEQRRWYEKESMPVMSFSPQAKGLFSKVIAGKTESLSDTAKRRFLTNTNLRLVPKVKQLSMELHTSPSAIAMAYLTSQKNPTIAIAGSSKPTQITETLAGSDLTLSEEQIAFLQEDLF</sequence>
<evidence type="ECO:0000256" key="1">
    <source>
        <dbReference type="ARBA" id="ARBA00023002"/>
    </source>
</evidence>
<dbReference type="PANTHER" id="PTHR43364">
    <property type="entry name" value="NADH-SPECIFIC METHYLGLYOXAL REDUCTASE-RELATED"/>
    <property type="match status" value="1"/>
</dbReference>
<protein>
    <submittedName>
        <fullName evidence="3">Aldo/keto reductase</fullName>
    </submittedName>
</protein>
<dbReference type="InterPro" id="IPR023210">
    <property type="entry name" value="NADP_OxRdtase_dom"/>
</dbReference>
<keyword evidence="1" id="KW-0560">Oxidoreductase</keyword>
<gene>
    <name evidence="3" type="ORF">DYP60_07665</name>
</gene>
<dbReference type="GO" id="GO:0005829">
    <property type="term" value="C:cytosol"/>
    <property type="evidence" value="ECO:0007669"/>
    <property type="project" value="TreeGrafter"/>
</dbReference>
<evidence type="ECO:0000313" key="3">
    <source>
        <dbReference type="EMBL" id="RFU94726.1"/>
    </source>
</evidence>
<reference evidence="4" key="1">
    <citation type="submission" date="2018-08" db="EMBL/GenBank/DDBJ databases">
        <authorList>
            <person name="Grouzdev D.S."/>
            <person name="Krutkina M.S."/>
        </authorList>
    </citation>
    <scope>NUCLEOTIDE SEQUENCE [LARGE SCALE GENOMIC DNA]</scope>
    <source>
        <strain evidence="4">4-11</strain>
    </source>
</reference>
<dbReference type="AlphaFoldDB" id="A0A372MHC5"/>
<evidence type="ECO:0000313" key="4">
    <source>
        <dbReference type="Proteomes" id="UP000264002"/>
    </source>
</evidence>
<organism evidence="3 4">
    <name type="scientific">Sphaerochaeta halotolerans</name>
    <dbReference type="NCBI Taxonomy" id="2293840"/>
    <lineage>
        <taxon>Bacteria</taxon>
        <taxon>Pseudomonadati</taxon>
        <taxon>Spirochaetota</taxon>
        <taxon>Spirochaetia</taxon>
        <taxon>Spirochaetales</taxon>
        <taxon>Sphaerochaetaceae</taxon>
        <taxon>Sphaerochaeta</taxon>
    </lineage>
</organism>
<dbReference type="Proteomes" id="UP000264002">
    <property type="component" value="Unassembled WGS sequence"/>
</dbReference>
<comment type="caution">
    <text evidence="3">The sequence shown here is derived from an EMBL/GenBank/DDBJ whole genome shotgun (WGS) entry which is preliminary data.</text>
</comment>
<dbReference type="InterPro" id="IPR050523">
    <property type="entry name" value="AKR_Detox_Biosynth"/>
</dbReference>
<feature type="domain" description="NADP-dependent oxidoreductase" evidence="2">
    <location>
        <begin position="14"/>
        <end position="317"/>
    </location>
</feature>
<name>A0A372MHC5_9SPIR</name>